<dbReference type="EMBL" id="DXFA01000130">
    <property type="protein sequence ID" value="HIX48830.1"/>
    <property type="molecule type" value="Genomic_DNA"/>
</dbReference>
<dbReference type="Pfam" id="PF01966">
    <property type="entry name" value="HD"/>
    <property type="match status" value="1"/>
</dbReference>
<feature type="domain" description="HD" evidence="1">
    <location>
        <begin position="27"/>
        <end position="147"/>
    </location>
</feature>
<dbReference type="SMART" id="SM00471">
    <property type="entry name" value="HDc"/>
    <property type="match status" value="1"/>
</dbReference>
<evidence type="ECO:0000259" key="1">
    <source>
        <dbReference type="PROSITE" id="PS51831"/>
    </source>
</evidence>
<dbReference type="InterPro" id="IPR003607">
    <property type="entry name" value="HD/PDEase_dom"/>
</dbReference>
<name>A0A9D1VXK8_9FIRM</name>
<dbReference type="Proteomes" id="UP000824243">
    <property type="component" value="Unassembled WGS sequence"/>
</dbReference>
<dbReference type="AlphaFoldDB" id="A0A9D1VXK8"/>
<proteinExistence type="predicted"/>
<dbReference type="CDD" id="cd00077">
    <property type="entry name" value="HDc"/>
    <property type="match status" value="1"/>
</dbReference>
<reference evidence="2" key="2">
    <citation type="submission" date="2021-04" db="EMBL/GenBank/DDBJ databases">
        <authorList>
            <person name="Gilroy R."/>
        </authorList>
    </citation>
    <scope>NUCLEOTIDE SEQUENCE</scope>
    <source>
        <strain evidence="2">ChiSjej5B23-15282</strain>
    </source>
</reference>
<gene>
    <name evidence="2" type="ORF">H9981_07465</name>
</gene>
<evidence type="ECO:0000313" key="3">
    <source>
        <dbReference type="Proteomes" id="UP000824243"/>
    </source>
</evidence>
<protein>
    <submittedName>
        <fullName evidence="2">HD domain-containing protein</fullName>
    </submittedName>
</protein>
<organism evidence="2 3">
    <name type="scientific">Candidatus Mediterraneibacter caccavium</name>
    <dbReference type="NCBI Taxonomy" id="2838661"/>
    <lineage>
        <taxon>Bacteria</taxon>
        <taxon>Bacillati</taxon>
        <taxon>Bacillota</taxon>
        <taxon>Clostridia</taxon>
        <taxon>Lachnospirales</taxon>
        <taxon>Lachnospiraceae</taxon>
        <taxon>Mediterraneibacter</taxon>
    </lineage>
</organism>
<dbReference type="InterPro" id="IPR006674">
    <property type="entry name" value="HD_domain"/>
</dbReference>
<dbReference type="PROSITE" id="PS51831">
    <property type="entry name" value="HD"/>
    <property type="match status" value="1"/>
</dbReference>
<dbReference type="Gene3D" id="1.10.3210.10">
    <property type="entry name" value="Hypothetical protein af1432"/>
    <property type="match status" value="1"/>
</dbReference>
<sequence length="258" mass="29677">MDFDSAKQVFEKYLDGYDRENDKVRLKIVHTYGVVEQSAAIAGRLGLSQEDKELAGIIALLHDIGRFEQLRRFDSFLPDTMDHASYGVELLFGKQGMIRRFVPEDTWDGVIRTAIARHSDFALEGITDGRELMHARIIRDADKLDNCRVKLEDDFETFLGAPAEEVSLSAITPKVREDALAGRSILSSDRVTPMDYWVSYLVYFYDLNYRASLDIVEENDYVRRLIHRIPYLDPDTGRVMEELENRLIKYVSEAKKGL</sequence>
<accession>A0A9D1VXK8</accession>
<reference evidence="2" key="1">
    <citation type="journal article" date="2021" name="PeerJ">
        <title>Extensive microbial diversity within the chicken gut microbiome revealed by metagenomics and culture.</title>
        <authorList>
            <person name="Gilroy R."/>
            <person name="Ravi A."/>
            <person name="Getino M."/>
            <person name="Pursley I."/>
            <person name="Horton D.L."/>
            <person name="Alikhan N.F."/>
            <person name="Baker D."/>
            <person name="Gharbi K."/>
            <person name="Hall N."/>
            <person name="Watson M."/>
            <person name="Adriaenssens E.M."/>
            <person name="Foster-Nyarko E."/>
            <person name="Jarju S."/>
            <person name="Secka A."/>
            <person name="Antonio M."/>
            <person name="Oren A."/>
            <person name="Chaudhuri R.R."/>
            <person name="La Ragione R."/>
            <person name="Hildebrand F."/>
            <person name="Pallen M.J."/>
        </authorList>
    </citation>
    <scope>NUCLEOTIDE SEQUENCE</scope>
    <source>
        <strain evidence="2">ChiSjej5B23-15282</strain>
    </source>
</reference>
<dbReference type="SUPFAM" id="SSF109604">
    <property type="entry name" value="HD-domain/PDEase-like"/>
    <property type="match status" value="1"/>
</dbReference>
<evidence type="ECO:0000313" key="2">
    <source>
        <dbReference type="EMBL" id="HIX48830.1"/>
    </source>
</evidence>
<comment type="caution">
    <text evidence="2">The sequence shown here is derived from an EMBL/GenBank/DDBJ whole genome shotgun (WGS) entry which is preliminary data.</text>
</comment>